<evidence type="ECO:0000313" key="2">
    <source>
        <dbReference type="Proteomes" id="UP000264062"/>
    </source>
</evidence>
<protein>
    <submittedName>
        <fullName evidence="1">Uncharacterized protein</fullName>
    </submittedName>
</protein>
<dbReference type="AlphaFoldDB" id="A0A350H8H9"/>
<gene>
    <name evidence="1" type="ORF">DCW38_01515</name>
</gene>
<sequence length="227" mass="26511">MILILFLLLPVFIFSAEADYYIIYRGDAPAAYSEITSNGNKFKERVLWFDGYSKEYSETELTIGGKIKYSSKIYYENDKLPIISNLNDGRFEKRMSDRLIKTTIDSDIDFMLKNSNIALFLSGLCRKNGEFKIFDIDKMKSFETFVSDKFVKIKDKEYKIFRGKNTILDSGEIYGLKIIKSKTPISIENPYTVNLSKIYTEDDFISKKHHLYYDYGSFLGEVSYDRH</sequence>
<accession>A0A350H8H9</accession>
<evidence type="ECO:0000313" key="1">
    <source>
        <dbReference type="EMBL" id="HAV91845.1"/>
    </source>
</evidence>
<comment type="caution">
    <text evidence="1">The sequence shown here is derived from an EMBL/GenBank/DDBJ whole genome shotgun (WGS) entry which is preliminary data.</text>
</comment>
<feature type="non-terminal residue" evidence="1">
    <location>
        <position position="227"/>
    </location>
</feature>
<dbReference type="Proteomes" id="UP000264062">
    <property type="component" value="Unassembled WGS sequence"/>
</dbReference>
<reference evidence="1 2" key="1">
    <citation type="journal article" date="2018" name="Nat. Biotechnol.">
        <title>A standardized bacterial taxonomy based on genome phylogeny substantially revises the tree of life.</title>
        <authorList>
            <person name="Parks D.H."/>
            <person name="Chuvochina M."/>
            <person name="Waite D.W."/>
            <person name="Rinke C."/>
            <person name="Skarshewski A."/>
            <person name="Chaumeil P.A."/>
            <person name="Hugenholtz P."/>
        </authorList>
    </citation>
    <scope>NUCLEOTIDE SEQUENCE [LARGE SCALE GENOMIC DNA]</scope>
    <source>
        <strain evidence="1">UBA9956</strain>
    </source>
</reference>
<organism evidence="1 2">
    <name type="scientific">candidate division WOR-3 bacterium</name>
    <dbReference type="NCBI Taxonomy" id="2052148"/>
    <lineage>
        <taxon>Bacteria</taxon>
        <taxon>Bacteria division WOR-3</taxon>
    </lineage>
</organism>
<dbReference type="EMBL" id="DMZY01000047">
    <property type="protein sequence ID" value="HAV91845.1"/>
    <property type="molecule type" value="Genomic_DNA"/>
</dbReference>
<proteinExistence type="predicted"/>
<name>A0A350H8H9_UNCW3</name>